<dbReference type="AlphaFoldDB" id="A0A427TR37"/>
<feature type="domain" description="STAS" evidence="2">
    <location>
        <begin position="204"/>
        <end position="315"/>
    </location>
</feature>
<dbReference type="InterPro" id="IPR025751">
    <property type="entry name" value="RsbRD_N_dom"/>
</dbReference>
<dbReference type="OrthoDB" id="9800154at2"/>
<dbReference type="InterPro" id="IPR051932">
    <property type="entry name" value="Bact_StressResp_Reg"/>
</dbReference>
<dbReference type="InterPro" id="IPR002645">
    <property type="entry name" value="STAS_dom"/>
</dbReference>
<dbReference type="Proteomes" id="UP000279911">
    <property type="component" value="Unassembled WGS sequence"/>
</dbReference>
<accession>A0A427TR37</accession>
<evidence type="ECO:0000313" key="3">
    <source>
        <dbReference type="EMBL" id="RSD26894.1"/>
    </source>
</evidence>
<dbReference type="Gene3D" id="1.10.490.70">
    <property type="entry name" value="Histidine kinase N-terminal domain"/>
    <property type="match status" value="1"/>
</dbReference>
<name>A0A427TR37_9BACI</name>
<proteinExistence type="predicted"/>
<evidence type="ECO:0000313" key="4">
    <source>
        <dbReference type="Proteomes" id="UP000279911"/>
    </source>
</evidence>
<keyword evidence="1" id="KW-0597">Phosphoprotein</keyword>
<protein>
    <submittedName>
        <fullName evidence="3">STAS domain-containing protein</fullName>
    </submittedName>
</protein>
<dbReference type="Pfam" id="PF01740">
    <property type="entry name" value="STAS"/>
    <property type="match status" value="1"/>
</dbReference>
<dbReference type="PANTHER" id="PTHR33745:SF3">
    <property type="entry name" value="RSBT CO-ANTAGONIST PROTEIN RSBRC"/>
    <property type="match status" value="1"/>
</dbReference>
<dbReference type="PANTHER" id="PTHR33745">
    <property type="entry name" value="RSBT ANTAGONIST PROTEIN RSBS-RELATED"/>
    <property type="match status" value="1"/>
</dbReference>
<evidence type="ECO:0000256" key="1">
    <source>
        <dbReference type="ARBA" id="ARBA00022553"/>
    </source>
</evidence>
<sequence length="323" mass="36934">MKNTQSRIYLKLLLYYQFFIFNLTKLWNVRYSSNGGGKMNITINKKLYDFITEDPSILTDKWLSTRANTPSSVYSCDNHQAEGRLREQNGLFIRTVANVLIASEDTVNQEIKAWAQTVALDRVETRTPIHEVIHQFKIFRGIFWDHIREFVSKHKGEISESDIFHWSSLIHSTFDTVIGTFAEQYFTYYSGRLSVQSELINELSVPIIPLSDTIGVLPLIGEIDTQRARYITESVLMQSKDYHLTHLFIDLSGVSIIDTMVANQLFQITDILKLIGVNVHISGIRPEIAQTAVQLGINFNKIPTQANLKQALKANKILISDIH</sequence>
<dbReference type="PROSITE" id="PS50801">
    <property type="entry name" value="STAS"/>
    <property type="match status" value="1"/>
</dbReference>
<dbReference type="SUPFAM" id="SSF52091">
    <property type="entry name" value="SpoIIaa-like"/>
    <property type="match status" value="1"/>
</dbReference>
<dbReference type="Pfam" id="PF14361">
    <property type="entry name" value="RsbRD_N"/>
    <property type="match status" value="1"/>
</dbReference>
<dbReference type="CDD" id="cd07041">
    <property type="entry name" value="STAS_RsbR_RsbS_like"/>
    <property type="match status" value="1"/>
</dbReference>
<reference evidence="4" key="1">
    <citation type="submission" date="2018-12" db="EMBL/GenBank/DDBJ databases">
        <title>Bacillus chawlae sp. nov., Bacillus glennii sp. nov., and Bacillus saganii sp. nov. Isolated from the Vehicle Assembly Building at Kennedy Space Center where the Viking Spacecraft were Assembled.</title>
        <authorList>
            <person name="Seuylemezian A."/>
            <person name="Vaishampayan P."/>
        </authorList>
    </citation>
    <scope>NUCLEOTIDE SEQUENCE [LARGE SCALE GENOMIC DNA]</scope>
    <source>
        <strain evidence="4">DSM 13966</strain>
    </source>
</reference>
<dbReference type="EMBL" id="RSFW01000014">
    <property type="protein sequence ID" value="RSD26894.1"/>
    <property type="molecule type" value="Genomic_DNA"/>
</dbReference>
<dbReference type="InterPro" id="IPR036513">
    <property type="entry name" value="STAS_dom_sf"/>
</dbReference>
<gene>
    <name evidence="3" type="ORF">EJA10_13690</name>
</gene>
<dbReference type="Gene3D" id="3.30.750.24">
    <property type="entry name" value="STAS domain"/>
    <property type="match status" value="1"/>
</dbReference>
<evidence type="ECO:0000259" key="2">
    <source>
        <dbReference type="PROSITE" id="PS50801"/>
    </source>
</evidence>
<comment type="caution">
    <text evidence="3">The sequence shown here is derived from an EMBL/GenBank/DDBJ whole genome shotgun (WGS) entry which is preliminary data.</text>
</comment>
<organism evidence="3 4">
    <name type="scientific">Mesobacillus subterraneus</name>
    <dbReference type="NCBI Taxonomy" id="285983"/>
    <lineage>
        <taxon>Bacteria</taxon>
        <taxon>Bacillati</taxon>
        <taxon>Bacillota</taxon>
        <taxon>Bacilli</taxon>
        <taxon>Bacillales</taxon>
        <taxon>Bacillaceae</taxon>
        <taxon>Mesobacillus</taxon>
    </lineage>
</organism>